<feature type="region of interest" description="Disordered" evidence="6">
    <location>
        <begin position="222"/>
        <end position="309"/>
    </location>
</feature>
<evidence type="ECO:0000313" key="8">
    <source>
        <dbReference type="EMBL" id="KAL0066192.1"/>
    </source>
</evidence>
<dbReference type="EMBL" id="JBBXMP010000038">
    <property type="protein sequence ID" value="KAL0066192.1"/>
    <property type="molecule type" value="Genomic_DNA"/>
</dbReference>
<name>A0ABR3A0W3_9AGAR</name>
<feature type="compositionally biased region" description="Acidic residues" evidence="6">
    <location>
        <begin position="244"/>
        <end position="291"/>
    </location>
</feature>
<evidence type="ECO:0000256" key="5">
    <source>
        <dbReference type="ARBA" id="ARBA00023242"/>
    </source>
</evidence>
<evidence type="ECO:0000256" key="1">
    <source>
        <dbReference type="ARBA" id="ARBA00004123"/>
    </source>
</evidence>
<keyword evidence="7" id="KW-0472">Membrane</keyword>
<evidence type="ECO:0000256" key="4">
    <source>
        <dbReference type="ARBA" id="ARBA00023043"/>
    </source>
</evidence>
<reference evidence="8 9" key="1">
    <citation type="submission" date="2024-05" db="EMBL/GenBank/DDBJ databases">
        <title>A draft genome resource for the thread blight pathogen Marasmius tenuissimus strain MS-2.</title>
        <authorList>
            <person name="Yulfo-Soto G.E."/>
            <person name="Baruah I.K."/>
            <person name="Amoako-Attah I."/>
            <person name="Bukari Y."/>
            <person name="Meinhardt L.W."/>
            <person name="Bailey B.A."/>
            <person name="Cohen S.P."/>
        </authorList>
    </citation>
    <scope>NUCLEOTIDE SEQUENCE [LARGE SCALE GENOMIC DNA]</scope>
    <source>
        <strain evidence="8 9">MS-2</strain>
    </source>
</reference>
<keyword evidence="9" id="KW-1185">Reference proteome</keyword>
<feature type="compositionally biased region" description="Polar residues" evidence="6">
    <location>
        <begin position="295"/>
        <end position="307"/>
    </location>
</feature>
<gene>
    <name evidence="8" type="ORF">AAF712_006817</name>
</gene>
<feature type="region of interest" description="Disordered" evidence="6">
    <location>
        <begin position="145"/>
        <end position="176"/>
    </location>
</feature>
<keyword evidence="5" id="KW-0539">Nucleus</keyword>
<dbReference type="PANTHER" id="PTHR15263:SF1">
    <property type="entry name" value="NF-KAPPA-B INHIBITOR-LIKE PROTEIN 1"/>
    <property type="match status" value="1"/>
</dbReference>
<feature type="transmembrane region" description="Helical" evidence="7">
    <location>
        <begin position="186"/>
        <end position="212"/>
    </location>
</feature>
<dbReference type="InterPro" id="IPR038753">
    <property type="entry name" value="NFKBIL1"/>
</dbReference>
<dbReference type="PANTHER" id="PTHR15263">
    <property type="entry name" value="I-KAPPA-B-LIKE PROTEIN IKBL"/>
    <property type="match status" value="1"/>
</dbReference>
<feature type="compositionally biased region" description="Basic and acidic residues" evidence="6">
    <location>
        <begin position="230"/>
        <end position="243"/>
    </location>
</feature>
<evidence type="ECO:0000256" key="2">
    <source>
        <dbReference type="ARBA" id="ARBA00022553"/>
    </source>
</evidence>
<protein>
    <submittedName>
        <fullName evidence="8">Uncharacterized protein</fullName>
    </submittedName>
</protein>
<sequence>MPSVRGPTCSGVTPSGARCGSIDVKHRIREGWLCKDHRAQASWLFDTDDRASEREKRHAAGIQKCCGLTKALNLCEKPIGRARKALKLNLCTYHEDQFPPSHWKLSRGKLDAGGHDDEVHLEIRERMLKFVEFRNFAFNNHPKDEFQMEEPLSGETKKPRTQASPESDANLKPQPAAPERRYYNTFLLLAFFHAFSHPLLYLYLLYLFVLCVRRVRAWFHTQRRSASQAETHDQARAESRGPEDQPEQEPAAEENDEEKEETQEEEVPEEDTSSEDEDEEDQSTDHDDDEPQQPPSTSQNDTGTQSVPGPAEWRKALLDYGIALDRFLDSRWSEDNPASFDKIPWPVFRTKTQLRYTFLPTRLSEREVTVFIKAMSLYDNSLLKKCRTIWQPDRFSGRRVFLSIGDAEERTMVQGKVTMVSQCINAVWAQYRTDFNRRRPSGS</sequence>
<comment type="caution">
    <text evidence="8">The sequence shown here is derived from an EMBL/GenBank/DDBJ whole genome shotgun (WGS) entry which is preliminary data.</text>
</comment>
<keyword evidence="7" id="KW-1133">Transmembrane helix</keyword>
<keyword evidence="7" id="KW-0812">Transmembrane</keyword>
<comment type="subcellular location">
    <subcellularLocation>
        <location evidence="1">Nucleus</location>
    </subcellularLocation>
</comment>
<dbReference type="Proteomes" id="UP001437256">
    <property type="component" value="Unassembled WGS sequence"/>
</dbReference>
<evidence type="ECO:0000256" key="7">
    <source>
        <dbReference type="SAM" id="Phobius"/>
    </source>
</evidence>
<proteinExistence type="predicted"/>
<evidence type="ECO:0000256" key="6">
    <source>
        <dbReference type="SAM" id="MobiDB-lite"/>
    </source>
</evidence>
<evidence type="ECO:0000313" key="9">
    <source>
        <dbReference type="Proteomes" id="UP001437256"/>
    </source>
</evidence>
<evidence type="ECO:0000256" key="3">
    <source>
        <dbReference type="ARBA" id="ARBA00022737"/>
    </source>
</evidence>
<organism evidence="8 9">
    <name type="scientific">Marasmius tenuissimus</name>
    <dbReference type="NCBI Taxonomy" id="585030"/>
    <lineage>
        <taxon>Eukaryota</taxon>
        <taxon>Fungi</taxon>
        <taxon>Dikarya</taxon>
        <taxon>Basidiomycota</taxon>
        <taxon>Agaricomycotina</taxon>
        <taxon>Agaricomycetes</taxon>
        <taxon>Agaricomycetidae</taxon>
        <taxon>Agaricales</taxon>
        <taxon>Marasmiineae</taxon>
        <taxon>Marasmiaceae</taxon>
        <taxon>Marasmius</taxon>
    </lineage>
</organism>
<accession>A0ABR3A0W3</accession>
<keyword evidence="4" id="KW-0040">ANK repeat</keyword>
<keyword evidence="3" id="KW-0677">Repeat</keyword>
<keyword evidence="2" id="KW-0597">Phosphoprotein</keyword>